<name>A0A4Q1BR00_TREME</name>
<keyword evidence="3" id="KW-1185">Reference proteome</keyword>
<dbReference type="InParanoid" id="A0A4Q1BR00"/>
<dbReference type="AlphaFoldDB" id="A0A4Q1BR00"/>
<gene>
    <name evidence="2" type="ORF">M231_02362</name>
</gene>
<accession>A0A4Q1BR00</accession>
<dbReference type="OrthoDB" id="1638493at2759"/>
<dbReference type="VEuPathDB" id="FungiDB:TREMEDRAFT_64469"/>
<feature type="region of interest" description="Disordered" evidence="1">
    <location>
        <begin position="659"/>
        <end position="733"/>
    </location>
</feature>
<evidence type="ECO:0000256" key="1">
    <source>
        <dbReference type="SAM" id="MobiDB-lite"/>
    </source>
</evidence>
<sequence length="733" mass="79814">MSFFQGTPNFLSSKLEVQFDHDGAVDMLGNPNTGTSYSLPGNVLLSLPSLPVGLEGRVREVREMKLLLEGKSEYHDESGRYTPLRLWSTNVDLATPSEPLVLPSQDYARPHLARFQVAIPFDLRLPGWLPPTHSSANTITSYGVQVQCTIGWVDLSSPLSIPMTRSAARSQSSLSTNSSIEIKPTPAIRTRRLDSLFSHSSLQLSSIHKSQSKFAPITVRRHRLPSAVRGHVYVPGERHYTIKPNESTCPVECVVTVPEWVDVHGDERSIKISLRVRARRDAILQGDASMDIDGGDEILTNLLELGMEVEELERVSSTPATSFMSANPLPSNQPSVHSSEHALLNPSHYANAICFDSTSGTAHKAQKSRQCLLADDGTQRNFFFAKEGLGLCGDKWRKVNVVLPMPADALGKGSATGGRPQAEVEGPFLRIRHSLKIKLVCKNTGADVDTMVLLSTPIRFGTCQDTLPLSASSRSQLPPYIQLFHENGDLRECDPLPLYHPPESTLPISKPRLISDASFLSDPSETSYLSDSPGQSDSPESNEIIESSVGSTPNSTFTSETGITTASSVTTDNSVPLSPAPAYSSLHPKSHSPPSSRSPSPGNFEPLTLPPFSPGLTALGFTITNLSGIPSREDFERVNVGETSLGSRTIRRPESMDIDCPSFVTESEGSDAGGSELRGRRAMEQGSEMEELQSDEWDEELLRNVRRRSAAPPPPTPRTPGGRKIRSRSRVVA</sequence>
<feature type="compositionally biased region" description="Polar residues" evidence="1">
    <location>
        <begin position="524"/>
        <end position="576"/>
    </location>
</feature>
<feature type="region of interest" description="Disordered" evidence="1">
    <location>
        <begin position="524"/>
        <end position="611"/>
    </location>
</feature>
<reference evidence="2 3" key="1">
    <citation type="submission" date="2016-06" db="EMBL/GenBank/DDBJ databases">
        <title>Evolution of pathogenesis and genome organization in the Tremellales.</title>
        <authorList>
            <person name="Cuomo C."/>
            <person name="Litvintseva A."/>
            <person name="Heitman J."/>
            <person name="Chen Y."/>
            <person name="Sun S."/>
            <person name="Springer D."/>
            <person name="Dromer F."/>
            <person name="Young S."/>
            <person name="Zeng Q."/>
            <person name="Chapman S."/>
            <person name="Gujja S."/>
            <person name="Saif S."/>
            <person name="Birren B."/>
        </authorList>
    </citation>
    <scope>NUCLEOTIDE SEQUENCE [LARGE SCALE GENOMIC DNA]</scope>
    <source>
        <strain evidence="2 3">ATCC 28783</strain>
    </source>
</reference>
<feature type="compositionally biased region" description="Low complexity" evidence="1">
    <location>
        <begin position="584"/>
        <end position="601"/>
    </location>
</feature>
<feature type="compositionally biased region" description="Acidic residues" evidence="1">
    <location>
        <begin position="687"/>
        <end position="699"/>
    </location>
</feature>
<evidence type="ECO:0000313" key="2">
    <source>
        <dbReference type="EMBL" id="RXK40379.1"/>
    </source>
</evidence>
<dbReference type="STRING" id="5217.A0A4Q1BR00"/>
<dbReference type="Proteomes" id="UP000289152">
    <property type="component" value="Unassembled WGS sequence"/>
</dbReference>
<proteinExistence type="predicted"/>
<protein>
    <submittedName>
        <fullName evidence="2">Uncharacterized protein</fullName>
    </submittedName>
</protein>
<organism evidence="2 3">
    <name type="scientific">Tremella mesenterica</name>
    <name type="common">Jelly fungus</name>
    <dbReference type="NCBI Taxonomy" id="5217"/>
    <lineage>
        <taxon>Eukaryota</taxon>
        <taxon>Fungi</taxon>
        <taxon>Dikarya</taxon>
        <taxon>Basidiomycota</taxon>
        <taxon>Agaricomycotina</taxon>
        <taxon>Tremellomycetes</taxon>
        <taxon>Tremellales</taxon>
        <taxon>Tremellaceae</taxon>
        <taxon>Tremella</taxon>
    </lineage>
</organism>
<feature type="compositionally biased region" description="Basic residues" evidence="1">
    <location>
        <begin position="721"/>
        <end position="733"/>
    </location>
</feature>
<comment type="caution">
    <text evidence="2">The sequence shown here is derived from an EMBL/GenBank/DDBJ whole genome shotgun (WGS) entry which is preliminary data.</text>
</comment>
<evidence type="ECO:0000313" key="3">
    <source>
        <dbReference type="Proteomes" id="UP000289152"/>
    </source>
</evidence>
<dbReference type="EMBL" id="SDIL01000019">
    <property type="protein sequence ID" value="RXK40379.1"/>
    <property type="molecule type" value="Genomic_DNA"/>
</dbReference>